<dbReference type="GO" id="GO:0004674">
    <property type="term" value="F:protein serine/threonine kinase activity"/>
    <property type="evidence" value="ECO:0007669"/>
    <property type="project" value="TreeGrafter"/>
</dbReference>
<dbReference type="STRING" id="329046.A0A1Y2CAZ8"/>
<reference evidence="6 7" key="1">
    <citation type="submission" date="2016-07" db="EMBL/GenBank/DDBJ databases">
        <title>Pervasive Adenine N6-methylation of Active Genes in Fungi.</title>
        <authorList>
            <consortium name="DOE Joint Genome Institute"/>
            <person name="Mondo S.J."/>
            <person name="Dannebaum R.O."/>
            <person name="Kuo R.C."/>
            <person name="Labutti K."/>
            <person name="Haridas S."/>
            <person name="Kuo A."/>
            <person name="Salamov A."/>
            <person name="Ahrendt S.R."/>
            <person name="Lipzen A."/>
            <person name="Sullivan W."/>
            <person name="Andreopoulos W.B."/>
            <person name="Clum A."/>
            <person name="Lindquist E."/>
            <person name="Daum C."/>
            <person name="Ramamoorthy G.K."/>
            <person name="Gryganskyi A."/>
            <person name="Culley D."/>
            <person name="Magnuson J.K."/>
            <person name="James T.Y."/>
            <person name="O'Malley M.A."/>
            <person name="Stajich J.E."/>
            <person name="Spatafora J.W."/>
            <person name="Visel A."/>
            <person name="Grigoriev I.V."/>
        </authorList>
    </citation>
    <scope>NUCLEOTIDE SEQUENCE [LARGE SCALE GENOMIC DNA]</scope>
    <source>
        <strain evidence="6 7">JEL800</strain>
    </source>
</reference>
<accession>A0A1Y2CAZ8</accession>
<dbReference type="AlphaFoldDB" id="A0A1Y2CAZ8"/>
<dbReference type="PROSITE" id="PS00108">
    <property type="entry name" value="PROTEIN_KINASE_ST"/>
    <property type="match status" value="1"/>
</dbReference>
<protein>
    <submittedName>
        <fullName evidence="6">Kinase-like protein</fullName>
    </submittedName>
</protein>
<dbReference type="InterPro" id="IPR011009">
    <property type="entry name" value="Kinase-like_dom_sf"/>
</dbReference>
<keyword evidence="4" id="KW-0067">ATP-binding</keyword>
<evidence type="ECO:0000256" key="2">
    <source>
        <dbReference type="ARBA" id="ARBA00022741"/>
    </source>
</evidence>
<dbReference type="InterPro" id="IPR008271">
    <property type="entry name" value="Ser/Thr_kinase_AS"/>
</dbReference>
<name>A0A1Y2CAZ8_9FUNG</name>
<dbReference type="SMART" id="SM00220">
    <property type="entry name" value="S_TKc"/>
    <property type="match status" value="1"/>
</dbReference>
<proteinExistence type="predicted"/>
<comment type="caution">
    <text evidence="6">The sequence shown here is derived from an EMBL/GenBank/DDBJ whole genome shotgun (WGS) entry which is preliminary data.</text>
</comment>
<keyword evidence="1" id="KW-0808">Transferase</keyword>
<dbReference type="OrthoDB" id="346907at2759"/>
<evidence type="ECO:0000313" key="6">
    <source>
        <dbReference type="EMBL" id="ORY44210.1"/>
    </source>
</evidence>
<evidence type="ECO:0000256" key="4">
    <source>
        <dbReference type="ARBA" id="ARBA00022840"/>
    </source>
</evidence>
<dbReference type="GO" id="GO:0005524">
    <property type="term" value="F:ATP binding"/>
    <property type="evidence" value="ECO:0007669"/>
    <property type="project" value="UniProtKB-KW"/>
</dbReference>
<organism evidence="6 7">
    <name type="scientific">Rhizoclosmatium globosum</name>
    <dbReference type="NCBI Taxonomy" id="329046"/>
    <lineage>
        <taxon>Eukaryota</taxon>
        <taxon>Fungi</taxon>
        <taxon>Fungi incertae sedis</taxon>
        <taxon>Chytridiomycota</taxon>
        <taxon>Chytridiomycota incertae sedis</taxon>
        <taxon>Chytridiomycetes</taxon>
        <taxon>Chytridiales</taxon>
        <taxon>Chytriomycetaceae</taxon>
        <taxon>Rhizoclosmatium</taxon>
    </lineage>
</organism>
<dbReference type="Pfam" id="PF00069">
    <property type="entry name" value="Pkinase"/>
    <property type="match status" value="1"/>
</dbReference>
<keyword evidence="3 6" id="KW-0418">Kinase</keyword>
<evidence type="ECO:0000256" key="3">
    <source>
        <dbReference type="ARBA" id="ARBA00022777"/>
    </source>
</evidence>
<gene>
    <name evidence="6" type="ORF">BCR33DRAFT_785427</name>
</gene>
<keyword evidence="7" id="KW-1185">Reference proteome</keyword>
<dbReference type="SUPFAM" id="SSF56112">
    <property type="entry name" value="Protein kinase-like (PK-like)"/>
    <property type="match status" value="1"/>
</dbReference>
<evidence type="ECO:0000313" key="7">
    <source>
        <dbReference type="Proteomes" id="UP000193642"/>
    </source>
</evidence>
<sequence length="534" mass="60459">MKWKLGRVVGRGGSCVVRRIKQEGSHSEVKYCAKQIIKLDSLAKYERDSAIREVKLLKTIPSHPHILSLSDSFSVAGNLYLVTLFCEGECSVTPSNFLSPTQKYTLTTHIRRRPPHIHPFTPFKQPPTINPLPLLSQLLSAIKHLHAIPLLHRDIKSKNIFLDASKTHLKLGDFGIAVPGTHAMTAVGTPNSMAPEVLSGTESGYGVEADCWSLGVVVYEMGTGRVPFHAPSLERVVERIQRGVMDPFDLEGDFFVDNVWKEVVEGLLRKNVKDRFRICDVEECIERWNQVQIREEKEAVEMEERLKKRRSDLPVGGIQLPKSRVSYFVPLDEGVDRKPDFHALEVKMKELESKVGVFIIQRVFASPNERQVVSLTPQEQNEVVELRNENAATSNDKAAKDWRREARLREVQVINGEDGNRLSDLLFHEYGLRDVGDVHWTPDELEGEVGFTTLRHIVNARVVPPTDADDTELRFIHQLMLVDSMDGDSGGARNEIGKYLCKKTYLLRKGNNSFKRFMELRFFQYLGLVNGGTG</sequence>
<dbReference type="PROSITE" id="PS50011">
    <property type="entry name" value="PROTEIN_KINASE_DOM"/>
    <property type="match status" value="1"/>
</dbReference>
<dbReference type="InterPro" id="IPR050660">
    <property type="entry name" value="NEK_Ser/Thr_kinase"/>
</dbReference>
<evidence type="ECO:0000259" key="5">
    <source>
        <dbReference type="PROSITE" id="PS50011"/>
    </source>
</evidence>
<dbReference type="EMBL" id="MCGO01000023">
    <property type="protein sequence ID" value="ORY44210.1"/>
    <property type="molecule type" value="Genomic_DNA"/>
</dbReference>
<dbReference type="InterPro" id="IPR000719">
    <property type="entry name" value="Prot_kinase_dom"/>
</dbReference>
<evidence type="ECO:0000256" key="1">
    <source>
        <dbReference type="ARBA" id="ARBA00022679"/>
    </source>
</evidence>
<keyword evidence="2" id="KW-0547">Nucleotide-binding</keyword>
<dbReference type="PANTHER" id="PTHR43671:SF106">
    <property type="entry name" value="NIMA-LIKE KINASE"/>
    <property type="match status" value="1"/>
</dbReference>
<dbReference type="Proteomes" id="UP000193642">
    <property type="component" value="Unassembled WGS sequence"/>
</dbReference>
<feature type="domain" description="Protein kinase" evidence="5">
    <location>
        <begin position="3"/>
        <end position="289"/>
    </location>
</feature>
<dbReference type="PANTHER" id="PTHR43671">
    <property type="entry name" value="SERINE/THREONINE-PROTEIN KINASE NEK"/>
    <property type="match status" value="1"/>
</dbReference>
<dbReference type="Gene3D" id="1.10.510.10">
    <property type="entry name" value="Transferase(Phosphotransferase) domain 1"/>
    <property type="match status" value="1"/>
</dbReference>